<evidence type="ECO:0000256" key="10">
    <source>
        <dbReference type="ARBA" id="ARBA00023157"/>
    </source>
</evidence>
<dbReference type="CDD" id="cd00146">
    <property type="entry name" value="PKD"/>
    <property type="match status" value="2"/>
</dbReference>
<dbReference type="PANTHER" id="PTHR46730">
    <property type="entry name" value="POLYCYSTIN-1"/>
    <property type="match status" value="1"/>
</dbReference>
<evidence type="ECO:0000256" key="6">
    <source>
        <dbReference type="ARBA" id="ARBA00022737"/>
    </source>
</evidence>
<evidence type="ECO:0000259" key="17">
    <source>
        <dbReference type="PROSITE" id="PS50221"/>
    </source>
</evidence>
<dbReference type="PROSITE" id="PS50093">
    <property type="entry name" value="PKD"/>
    <property type="match status" value="2"/>
</dbReference>
<dbReference type="SUPFAM" id="SSF49299">
    <property type="entry name" value="PKD domain"/>
    <property type="match status" value="2"/>
</dbReference>
<dbReference type="InterPro" id="IPR022409">
    <property type="entry name" value="PKD/Chitinase_dom"/>
</dbReference>
<keyword evidence="8" id="KW-0969">Cilium</keyword>
<feature type="transmembrane region" description="Helical" evidence="14">
    <location>
        <begin position="1783"/>
        <end position="1804"/>
    </location>
</feature>
<accession>A0A3Q3VWE9</accession>
<dbReference type="GO" id="GO:0005929">
    <property type="term" value="C:cilium"/>
    <property type="evidence" value="ECO:0007669"/>
    <property type="project" value="UniProtKB-SubCell"/>
</dbReference>
<feature type="region of interest" description="Disordered" evidence="13">
    <location>
        <begin position="1682"/>
        <end position="1709"/>
    </location>
</feature>
<evidence type="ECO:0000256" key="1">
    <source>
        <dbReference type="ARBA" id="ARBA00004138"/>
    </source>
</evidence>
<feature type="domain" description="GAIN-B" evidence="17">
    <location>
        <begin position="1234"/>
        <end position="1385"/>
    </location>
</feature>
<dbReference type="InterPro" id="IPR013122">
    <property type="entry name" value="PKD1_2_channel"/>
</dbReference>
<evidence type="ECO:0000313" key="19">
    <source>
        <dbReference type="Ensembl" id="ENSMMOP00000005923.1"/>
    </source>
</evidence>
<feature type="region of interest" description="Disordered" evidence="13">
    <location>
        <begin position="1730"/>
        <end position="1769"/>
    </location>
</feature>
<evidence type="ECO:0000256" key="12">
    <source>
        <dbReference type="PROSITE-ProRule" id="PRU00152"/>
    </source>
</evidence>
<dbReference type="InterPro" id="IPR014010">
    <property type="entry name" value="REJ_dom"/>
</dbReference>
<sequence length="2312" mass="257232">MCVDYERPRTLFVLDLPLCVFTVFVFFSSVLSLPVGGARGYAALYRTEGTFLHSICLSYPPHRVQTDVEDFDVEVSWNLTDVRDVTLHQGCFFNKGIKLLLCSSLLSLHKLFTDLEFVSYVNKMPKWAPFSTLTVQIYAAKQAYPTNAQVTFLAAAEDEHGPAEFLWHFGDSRSARTISKTITKTYSKPGRYDVVVVASTGRASVTSDVFPLVIQRAVKLNRLLHPASVPRNHTVTLSCRVTAGTNISFLWSFGDGSSRVGQRTEQHLYHRTGEFRVAVTVSNLVSSASLSSHIFVVDQPCQPPPVKNMGPSKLQVRRYEVVRLGVTYETEVDCESGGLHYTWTLFDSAGRVFPLTHIDTHMQTLTLPSHLLDYDTYAATARVQVIGSVVYSNYSVRVQVMPSPPLASIHGGTNIFINPRNTNMVSLDGQQSFDPDFPTNPLSFSWTCKPVSSITSSCFHQLVPTSSPMLSFPARFLKHNFDQFHFVLTVHSGERSSSSETFLTLTSKVIRKVFVQCLQCRGEQVNWDQSFTVSASCEGCDIAPKYIDYTWRLYLVNGSSKPVIEVPFCHTLDLSAPSAIMVAPDMSTFQRPVTEASQQSTAVSTSAFVSLSENVFERETSLESNGQKSSVAGPLDVDGSGVLHSDLISEFAIDPASSNIWEQLSFPVSENGGLGGRLGETKQLKFVKPRCVDGASLSPGDESVVDVVSHEEGGSNLVDSRPPVVIQEPILLDLARDLVDTGLFESYTSTAIYFSYFDANLTVFTLRSESQDSILGRTQLFLKTNPAPKGIMCQVQQSEGVELFTHFSIFCSSGREDLMYEYSIRVGDRPPRTLYQGRDFQYYFSLPSGDPGDDYKVTIHTEIRSSTYGTASKPCPVTVRVLPSFSRNASSSHLDPDLELSESGLRNLSALLQLGNSAEVRNYISLLSGILNRLSQDTNANAHAQRHTRDVLISTMCELESRGQTLIFVTVASVRRVTRHVQAISKEISEISSPARYSLDQETIYTLVTLLSYSLRAAIPNNDSATEMFNCDVAEPALESGLHKENIKNAAFPSNCRKPETSSGVKLKRRSISPRQAVQLVSDILETASDLMLVRNNMSSSTNELKFSTGHIALYATHQNQTSTVISSGSAAFHMPALLIQLLFAHHRGETEDRPHPPCVLAMLTELTHSPYTRAHYPPKLSGPVVDLSLYECRTRRKIPVRSLLQPIVVKLQQPPRKSSECEYILRRSQVNYHSFNITQEHLQRAIQLSVAFTPPLDKAFPVMLLFRMFERPTPSMHHLRWTHRGGSNPAQFTLPSSYVSAAGLGHLALLTADFGKAPRHKHVSEQVSYHLTVDSSLCLSWDGHKGAWTHRSCRTLQAETSTAVNCSCYQLQPLTVVQQQVQSSHDAADLNLFLSASSDLLVLGVLVLCVCLYIPGLVACNRADVTSEVNRRVHYLVDNSPCDPYLYAVTIYTGPCSAAHMSAKVYIVLKGENSVSQTREIDVPGCTLFRRNSQDTFILSAADSLGPVRGVHVWHDNSGPCPNWYLKHVEVSEVSRGRAEGRAWLFMGQCWLAVDKGDGRVERMLQVCTEGIGFAEMLRLKLCDYLTDHHIWISVHRCPCPNSFTHTQRLGVSLLLLLGYAAVNTAIISQMDYQLPFDLGFIDVSAVSVTTGILSVLAVLPAAAVVSLLFRLRKLELAPSGVHPSKGKETGKDCFEGEGGNVDQEPQGKTSVFLSESSRFHNTQRAGLVDRSQAVQTEKGPQGKGKEGSHHHTAWTSQSSGSHITDRPKVSRLRPVSRWCHYLAWTLCLLSWLSCLVLSLIGARQRARYLRLVRPPTPAELRKTRRKRRREALLHKTIRDLLICGSMLVLMLCITHSSSFTDHHRLRNAITKHRGHDIAFMSIQKHEDWWKWTQTSLLNLLYKNASVCMLIGEPILQKTEVSSSSYTFHSIVSLKKKKRGIPLHMCAIYPPFFNCLLLSCRFDAASKLKLLQSGGWVDRQTVAMKVQFTLFSPAPSLFTSVTMLTEQNSMGALQPSVKVHSVRMYGTPAAWDFVVMVCQMTAMVHRDLDEFLCLQCIRSLRGVTLFLLVMKCVTVLRVNRTLATCATLLACSLSNLFWPTISGLILMVALSGMGNLLFAQSSKSFISLAHSLQTLLCCHWGPRAVRGLHSSRSGFLYPALLYLSTVLWTALSRSKGLYLLVFQTYYFEEFESLLDELLFRLNALASSVHHTLPREAEDSPAISPIPTNMGAQVRKTSCAFKNVLLVKSLLFERCNSVTEPESAPLIRNGREETLEKYVSHWTKKTESHWLNNSQGTHTEMVVNVLVHKDPV</sequence>
<keyword evidence="9 14" id="KW-0472">Membrane</keyword>
<organism evidence="19 20">
    <name type="scientific">Mola mola</name>
    <name type="common">Ocean sunfish</name>
    <name type="synonym">Tetraodon mola</name>
    <dbReference type="NCBI Taxonomy" id="94237"/>
    <lineage>
        <taxon>Eukaryota</taxon>
        <taxon>Metazoa</taxon>
        <taxon>Chordata</taxon>
        <taxon>Craniata</taxon>
        <taxon>Vertebrata</taxon>
        <taxon>Euteleostomi</taxon>
        <taxon>Actinopterygii</taxon>
        <taxon>Neopterygii</taxon>
        <taxon>Teleostei</taxon>
        <taxon>Neoteleostei</taxon>
        <taxon>Acanthomorphata</taxon>
        <taxon>Eupercaria</taxon>
        <taxon>Tetraodontiformes</taxon>
        <taxon>Molidae</taxon>
        <taxon>Mola</taxon>
    </lineage>
</organism>
<dbReference type="Pfam" id="PF01477">
    <property type="entry name" value="PLAT"/>
    <property type="match status" value="1"/>
</dbReference>
<dbReference type="PROSITE" id="PS50095">
    <property type="entry name" value="PLAT"/>
    <property type="match status" value="1"/>
</dbReference>
<dbReference type="Ensembl" id="ENSMMOT00000006032.1">
    <property type="protein sequence ID" value="ENSMMOP00000005923.1"/>
    <property type="gene ID" value="ENSMMOG00000004638.1"/>
</dbReference>
<evidence type="ECO:0000256" key="5">
    <source>
        <dbReference type="ARBA" id="ARBA00022692"/>
    </source>
</evidence>
<dbReference type="Gene3D" id="2.60.60.20">
    <property type="entry name" value="PLAT/LH2 domain"/>
    <property type="match status" value="1"/>
</dbReference>
<feature type="domain" description="PLAT" evidence="16">
    <location>
        <begin position="1446"/>
        <end position="1567"/>
    </location>
</feature>
<keyword evidence="4" id="KW-1003">Cell membrane</keyword>
<dbReference type="OMA" id="QQGAWTH"/>
<keyword evidence="20" id="KW-1185">Reference proteome</keyword>
<dbReference type="Pfam" id="PF02010">
    <property type="entry name" value="REJ"/>
    <property type="match status" value="1"/>
</dbReference>
<feature type="transmembrane region" description="Helical" evidence="14">
    <location>
        <begin position="12"/>
        <end position="33"/>
    </location>
</feature>
<feature type="domain" description="PKD" evidence="15">
    <location>
        <begin position="162"/>
        <end position="206"/>
    </location>
</feature>
<protein>
    <recommendedName>
        <fullName evidence="21">Polycystic kidney disease protein 1-like 1</fullName>
    </recommendedName>
</protein>
<feature type="compositionally biased region" description="Polar residues" evidence="13">
    <location>
        <begin position="1755"/>
        <end position="1764"/>
    </location>
</feature>
<evidence type="ECO:0000256" key="11">
    <source>
        <dbReference type="ARBA" id="ARBA00023273"/>
    </source>
</evidence>
<evidence type="ECO:0000259" key="16">
    <source>
        <dbReference type="PROSITE" id="PS50095"/>
    </source>
</evidence>
<dbReference type="InterPro" id="IPR036392">
    <property type="entry name" value="PLAT/LH2_dom_sf"/>
</dbReference>
<reference evidence="19" key="1">
    <citation type="submission" date="2025-08" db="UniProtKB">
        <authorList>
            <consortium name="Ensembl"/>
        </authorList>
    </citation>
    <scope>IDENTIFICATION</scope>
</reference>
<dbReference type="InterPro" id="IPR000601">
    <property type="entry name" value="PKD_dom"/>
</dbReference>
<keyword evidence="10" id="KW-1015">Disulfide bond</keyword>
<dbReference type="Gene3D" id="2.60.40.10">
    <property type="entry name" value="Immunoglobulins"/>
    <property type="match status" value="2"/>
</dbReference>
<comment type="similarity">
    <text evidence="3">Belongs to the polycystin family.</text>
</comment>
<keyword evidence="11" id="KW-0966">Cell projection</keyword>
<feature type="transmembrane region" description="Helical" evidence="14">
    <location>
        <begin position="2097"/>
        <end position="2119"/>
    </location>
</feature>
<feature type="transmembrane region" description="Helical" evidence="14">
    <location>
        <begin position="1401"/>
        <end position="1421"/>
    </location>
</feature>
<feature type="domain" description="PKD" evidence="15">
    <location>
        <begin position="243"/>
        <end position="296"/>
    </location>
</feature>
<dbReference type="SUPFAM" id="SSF49723">
    <property type="entry name" value="Lipase/lipooxygenase domain (PLAT/LH2 domain)"/>
    <property type="match status" value="1"/>
</dbReference>
<dbReference type="InterPro" id="IPR057244">
    <property type="entry name" value="GAIN_B"/>
</dbReference>
<dbReference type="InterPro" id="IPR046791">
    <property type="entry name" value="Polycystin_dom"/>
</dbReference>
<evidence type="ECO:0008006" key="21">
    <source>
        <dbReference type="Google" id="ProtNLM"/>
    </source>
</evidence>
<dbReference type="STRING" id="94237.ENSMMOP00000005923"/>
<feature type="domain" description="REJ" evidence="18">
    <location>
        <begin position="301"/>
        <end position="936"/>
    </location>
</feature>
<feature type="transmembrane region" description="Helical" evidence="14">
    <location>
        <begin position="1611"/>
        <end position="1630"/>
    </location>
</feature>
<evidence type="ECO:0000256" key="3">
    <source>
        <dbReference type="ARBA" id="ARBA00007200"/>
    </source>
</evidence>
<feature type="transmembrane region" description="Helical" evidence="14">
    <location>
        <begin position="1650"/>
        <end position="1671"/>
    </location>
</feature>
<dbReference type="InterPro" id="IPR002859">
    <property type="entry name" value="PKD/REJ-like"/>
</dbReference>
<dbReference type="Pfam" id="PF00801">
    <property type="entry name" value="PKD"/>
    <property type="match status" value="2"/>
</dbReference>
<keyword evidence="7 14" id="KW-1133">Transmembrane helix</keyword>
<comment type="subcellular location">
    <subcellularLocation>
        <location evidence="2">Cell membrane</location>
        <topology evidence="2">Multi-pass membrane protein</topology>
    </subcellularLocation>
    <subcellularLocation>
        <location evidence="1">Cell projection</location>
        <location evidence="1">Cilium</location>
    </subcellularLocation>
</comment>
<name>A0A3Q3VWE9_MOLML</name>
<feature type="transmembrane region" description="Helical" evidence="14">
    <location>
        <begin position="2155"/>
        <end position="2172"/>
    </location>
</feature>
<evidence type="ECO:0000259" key="18">
    <source>
        <dbReference type="PROSITE" id="PS51111"/>
    </source>
</evidence>
<dbReference type="GO" id="GO:0006816">
    <property type="term" value="P:calcium ion transport"/>
    <property type="evidence" value="ECO:0007669"/>
    <property type="project" value="TreeGrafter"/>
</dbReference>
<dbReference type="GO" id="GO:0005886">
    <property type="term" value="C:plasma membrane"/>
    <property type="evidence" value="ECO:0007669"/>
    <property type="project" value="UniProtKB-SubCell"/>
</dbReference>
<evidence type="ECO:0000256" key="13">
    <source>
        <dbReference type="SAM" id="MobiDB-lite"/>
    </source>
</evidence>
<reference evidence="19" key="2">
    <citation type="submission" date="2025-09" db="UniProtKB">
        <authorList>
            <consortium name="Ensembl"/>
        </authorList>
    </citation>
    <scope>IDENTIFICATION</scope>
</reference>
<dbReference type="Proteomes" id="UP000261620">
    <property type="component" value="Unplaced"/>
</dbReference>
<evidence type="ECO:0000256" key="9">
    <source>
        <dbReference type="ARBA" id="ARBA00023136"/>
    </source>
</evidence>
<dbReference type="Pfam" id="PF20519">
    <property type="entry name" value="Polycystin_dom"/>
    <property type="match status" value="1"/>
</dbReference>
<dbReference type="GO" id="GO:0005261">
    <property type="term" value="F:monoatomic cation channel activity"/>
    <property type="evidence" value="ECO:0007669"/>
    <property type="project" value="TreeGrafter"/>
</dbReference>
<dbReference type="PROSITE" id="PS50221">
    <property type="entry name" value="GAIN_B"/>
    <property type="match status" value="1"/>
</dbReference>
<dbReference type="InterPro" id="IPR035986">
    <property type="entry name" value="PKD_dom_sf"/>
</dbReference>
<evidence type="ECO:0000256" key="2">
    <source>
        <dbReference type="ARBA" id="ARBA00004651"/>
    </source>
</evidence>
<evidence type="ECO:0000256" key="14">
    <source>
        <dbReference type="SAM" id="Phobius"/>
    </source>
</evidence>
<dbReference type="InterPro" id="IPR013783">
    <property type="entry name" value="Ig-like_fold"/>
</dbReference>
<dbReference type="SMART" id="SM00089">
    <property type="entry name" value="PKD"/>
    <property type="match status" value="2"/>
</dbReference>
<dbReference type="InterPro" id="IPR001024">
    <property type="entry name" value="PLAT/LH2_dom"/>
</dbReference>
<evidence type="ECO:0000256" key="7">
    <source>
        <dbReference type="ARBA" id="ARBA00022989"/>
    </source>
</evidence>
<evidence type="ECO:0000313" key="20">
    <source>
        <dbReference type="Proteomes" id="UP000261620"/>
    </source>
</evidence>
<dbReference type="PROSITE" id="PS51111">
    <property type="entry name" value="REJ"/>
    <property type="match status" value="1"/>
</dbReference>
<proteinExistence type="inferred from homology"/>
<feature type="compositionally biased region" description="Basic and acidic residues" evidence="13">
    <location>
        <begin position="1687"/>
        <end position="1696"/>
    </location>
</feature>
<evidence type="ECO:0000259" key="15">
    <source>
        <dbReference type="PROSITE" id="PS50093"/>
    </source>
</evidence>
<keyword evidence="5 14" id="KW-0812">Transmembrane</keyword>
<dbReference type="PANTHER" id="PTHR46730:SF4">
    <property type="entry name" value="POLYCYSTIC KIDNEY DISEASE PROTEIN 1-LIKE 1"/>
    <property type="match status" value="1"/>
</dbReference>
<dbReference type="Pfam" id="PF08016">
    <property type="entry name" value="PKD_channel"/>
    <property type="match status" value="1"/>
</dbReference>
<comment type="caution">
    <text evidence="12">Lacks conserved residue(s) required for the propagation of feature annotation.</text>
</comment>
<keyword evidence="6" id="KW-0677">Repeat</keyword>
<evidence type="ECO:0000256" key="4">
    <source>
        <dbReference type="ARBA" id="ARBA00022475"/>
    </source>
</evidence>
<evidence type="ECO:0000256" key="8">
    <source>
        <dbReference type="ARBA" id="ARBA00023069"/>
    </source>
</evidence>